<dbReference type="InterPro" id="IPR053842">
    <property type="entry name" value="NikA-like"/>
</dbReference>
<evidence type="ECO:0008006" key="3">
    <source>
        <dbReference type="Google" id="ProtNLM"/>
    </source>
</evidence>
<dbReference type="Pfam" id="PF21983">
    <property type="entry name" value="NikA-like"/>
    <property type="match status" value="1"/>
</dbReference>
<sequence>MGPSRTELMQFKVTPDERKLIEKVANKQGCTVSEYVRSAVIMDMVLEGEVDAMKVVVESIGRKAVQVLRKRADRLADLGGEG</sequence>
<dbReference type="EMBL" id="CP047423">
    <property type="protein sequence ID" value="QPD04941.1"/>
    <property type="molecule type" value="Genomic_DNA"/>
</dbReference>
<dbReference type="Proteomes" id="UP000593737">
    <property type="component" value="Chromosome"/>
</dbReference>
<proteinExistence type="predicted"/>
<gene>
    <name evidence="1" type="ORF">Nkreftii_002715</name>
</gene>
<evidence type="ECO:0000313" key="1">
    <source>
        <dbReference type="EMBL" id="QPD04941.1"/>
    </source>
</evidence>
<name>A0A7S8FFT6_9BACT</name>
<accession>A0A7S8FFT6</accession>
<evidence type="ECO:0000313" key="2">
    <source>
        <dbReference type="Proteomes" id="UP000593737"/>
    </source>
</evidence>
<dbReference type="KEGG" id="nkf:Nkreftii_002715"/>
<reference evidence="1 2" key="1">
    <citation type="journal article" date="2020" name="ISME J.">
        <title>Enrichment and physiological characterization of a novel comammox Nitrospira indicates ammonium inhibition of complete nitrification.</title>
        <authorList>
            <person name="Sakoula D."/>
            <person name="Koch H."/>
            <person name="Frank J."/>
            <person name="Jetten M.S.M."/>
            <person name="van Kessel M.A.H.J."/>
            <person name="Lucker S."/>
        </authorList>
    </citation>
    <scope>NUCLEOTIDE SEQUENCE [LARGE SCALE GENOMIC DNA]</scope>
    <source>
        <strain evidence="1">Comreactor17</strain>
    </source>
</reference>
<organism evidence="1 2">
    <name type="scientific">Candidatus Nitrospira kreftii</name>
    <dbReference type="NCBI Taxonomy" id="2652173"/>
    <lineage>
        <taxon>Bacteria</taxon>
        <taxon>Pseudomonadati</taxon>
        <taxon>Nitrospirota</taxon>
        <taxon>Nitrospiria</taxon>
        <taxon>Nitrospirales</taxon>
        <taxon>Nitrospiraceae</taxon>
        <taxon>Nitrospira</taxon>
    </lineage>
</organism>
<dbReference type="AlphaFoldDB" id="A0A7S8FFT6"/>
<protein>
    <recommendedName>
        <fullName evidence="3">Ribbon-helix-helix protein CopG domain-containing protein</fullName>
    </recommendedName>
</protein>